<dbReference type="Xenbase" id="XB-GENE-6254742">
    <property type="gene designation" value="KIAA1143.S"/>
</dbReference>
<feature type="region of interest" description="Disordered" evidence="1">
    <location>
        <begin position="94"/>
        <end position="168"/>
    </location>
</feature>
<protein>
    <submittedName>
        <fullName evidence="4 5">Uncharacterized protein KIAA1143 homolog isoform X1</fullName>
    </submittedName>
</protein>
<dbReference type="GeneID" id="494991"/>
<evidence type="ECO:0000313" key="4">
    <source>
        <dbReference type="RefSeq" id="XP_018124235.1"/>
    </source>
</evidence>
<evidence type="ECO:0000313" key="3">
    <source>
        <dbReference type="Proteomes" id="UP000186698"/>
    </source>
</evidence>
<feature type="compositionally biased region" description="Polar residues" evidence="1">
    <location>
        <begin position="121"/>
        <end position="131"/>
    </location>
</feature>
<dbReference type="InterPro" id="IPR040219">
    <property type="entry name" value="KIAA1143-like"/>
</dbReference>
<dbReference type="Proteomes" id="UP000186698">
    <property type="component" value="Chromosome 6S"/>
</dbReference>
<feature type="region of interest" description="Disordered" evidence="1">
    <location>
        <begin position="51"/>
        <end position="81"/>
    </location>
</feature>
<evidence type="ECO:0000313" key="6">
    <source>
        <dbReference type="Xenbase" id="XB-GENE-6254742"/>
    </source>
</evidence>
<keyword evidence="3" id="KW-1185">Reference proteome</keyword>
<dbReference type="PANTHER" id="PTHR31195:SF2">
    <property type="entry name" value="GEO02494P1"/>
    <property type="match status" value="1"/>
</dbReference>
<proteinExistence type="predicted"/>
<sequence length="168" mass="18866">MVCTTIIKKHNLLEVMSKRNNVSYVKPAEPSFISKFKKDVCYKEGPTVDTKRQELPILSEDSDGSDKEDEQPQVVVLRKGDLSEEDVMKIKQQIKENTKDEEAAPSDGKILFKKPVKRLSGDTTSGVNACSTKKKKQEDTKESSGTKSSQKQVKNSSLLSFDDEDYDD</sequence>
<dbReference type="AlphaFoldDB" id="A0A8J0VMA4"/>
<name>A0A8J0VMA4_XENLA</name>
<evidence type="ECO:0000259" key="2">
    <source>
        <dbReference type="Pfam" id="PF15377"/>
    </source>
</evidence>
<evidence type="ECO:0000313" key="5">
    <source>
        <dbReference type="RefSeq" id="XP_018124236.1"/>
    </source>
</evidence>
<evidence type="ECO:0000256" key="1">
    <source>
        <dbReference type="SAM" id="MobiDB-lite"/>
    </source>
</evidence>
<reference evidence="4 5" key="1">
    <citation type="submission" date="2022-04" db="UniProtKB">
        <authorList>
            <consortium name="RefSeq"/>
        </authorList>
    </citation>
    <scope>IDENTIFICATION</scope>
    <source>
        <strain evidence="4 5">J_2021</strain>
        <tissue evidence="4 5">Erythrocytes</tissue>
    </source>
</reference>
<feature type="compositionally biased region" description="Acidic residues" evidence="1">
    <location>
        <begin position="60"/>
        <end position="71"/>
    </location>
</feature>
<dbReference type="RefSeq" id="XP_018124236.1">
    <property type="nucleotide sequence ID" value="XM_018268747.2"/>
</dbReference>
<dbReference type="Pfam" id="PF15377">
    <property type="entry name" value="DUF4604"/>
    <property type="match status" value="1"/>
</dbReference>
<feature type="domain" description="DUF4604" evidence="2">
    <location>
        <begin position="20"/>
        <end position="165"/>
    </location>
</feature>
<dbReference type="PANTHER" id="PTHR31195">
    <property type="entry name" value="GEO02494P1"/>
    <property type="match status" value="1"/>
</dbReference>
<dbReference type="RefSeq" id="XP_018124235.1">
    <property type="nucleotide sequence ID" value="XM_018268746.2"/>
</dbReference>
<dbReference type="InterPro" id="IPR027911">
    <property type="entry name" value="DUF4604"/>
</dbReference>
<organism evidence="5">
    <name type="scientific">Xenopus laevis</name>
    <name type="common">African clawed frog</name>
    <dbReference type="NCBI Taxonomy" id="8355"/>
    <lineage>
        <taxon>Eukaryota</taxon>
        <taxon>Metazoa</taxon>
        <taxon>Chordata</taxon>
        <taxon>Craniata</taxon>
        <taxon>Vertebrata</taxon>
        <taxon>Euteleostomi</taxon>
        <taxon>Amphibia</taxon>
        <taxon>Batrachia</taxon>
        <taxon>Anura</taxon>
        <taxon>Pipoidea</taxon>
        <taxon>Pipidae</taxon>
        <taxon>Xenopodinae</taxon>
        <taxon>Xenopus</taxon>
        <taxon>Xenopus</taxon>
    </lineage>
</organism>
<dbReference type="CTD" id="494991"/>
<dbReference type="AGR" id="Xenbase:XB-GENE-6254742"/>
<gene>
    <name evidence="6" type="primary">KIAA1143.S</name>
    <name evidence="4 5" type="synonym">kiaa1143</name>
    <name evidence="4" type="synonym">kiaa1143.S</name>
</gene>
<feature type="compositionally biased region" description="Polar residues" evidence="1">
    <location>
        <begin position="145"/>
        <end position="159"/>
    </location>
</feature>
<dbReference type="OrthoDB" id="10043580at2759"/>
<accession>A0A8J0VMA4</accession>